<feature type="region of interest" description="Disordered" evidence="1">
    <location>
        <begin position="213"/>
        <end position="262"/>
    </location>
</feature>
<dbReference type="OrthoDB" id="10681378at2759"/>
<feature type="region of interest" description="Disordered" evidence="1">
    <location>
        <begin position="982"/>
        <end position="1043"/>
    </location>
</feature>
<feature type="compositionally biased region" description="Basic and acidic residues" evidence="1">
    <location>
        <begin position="1353"/>
        <end position="1364"/>
    </location>
</feature>
<feature type="compositionally biased region" description="Pro residues" evidence="1">
    <location>
        <begin position="748"/>
        <end position="770"/>
    </location>
</feature>
<protein>
    <submittedName>
        <fullName evidence="2">Uncharacterized protein</fullName>
    </submittedName>
</protein>
<dbReference type="PANTHER" id="PTHR36721:SF1">
    <property type="entry name" value="OS04G0446401 PROTEIN"/>
    <property type="match status" value="1"/>
</dbReference>
<gene>
    <name evidence="2" type="ORF">EMPS_07152</name>
</gene>
<reference evidence="2" key="1">
    <citation type="submission" date="2021-11" db="EMBL/GenBank/DDBJ databases">
        <authorList>
            <person name="Herlambang A."/>
            <person name="Guo Y."/>
            <person name="Takashima Y."/>
            <person name="Nishizawa T."/>
        </authorList>
    </citation>
    <scope>NUCLEOTIDE SEQUENCE</scope>
    <source>
        <strain evidence="2">E1425</strain>
    </source>
</reference>
<dbReference type="PANTHER" id="PTHR36721">
    <property type="entry name" value="PROLINE-RICH FAMILY PROTEIN"/>
    <property type="match status" value="1"/>
</dbReference>
<feature type="compositionally biased region" description="Basic and acidic residues" evidence="1">
    <location>
        <begin position="1085"/>
        <end position="1102"/>
    </location>
</feature>
<feature type="compositionally biased region" description="Polar residues" evidence="1">
    <location>
        <begin position="1186"/>
        <end position="1201"/>
    </location>
</feature>
<feature type="region of interest" description="Disordered" evidence="1">
    <location>
        <begin position="1"/>
        <end position="28"/>
    </location>
</feature>
<feature type="compositionally biased region" description="Polar residues" evidence="1">
    <location>
        <begin position="241"/>
        <end position="257"/>
    </location>
</feature>
<feature type="compositionally biased region" description="Low complexity" evidence="1">
    <location>
        <begin position="1368"/>
        <end position="1378"/>
    </location>
</feature>
<comment type="caution">
    <text evidence="2">The sequence shown here is derived from an EMBL/GenBank/DDBJ whole genome shotgun (WGS) entry which is preliminary data.</text>
</comment>
<feature type="compositionally biased region" description="Low complexity" evidence="1">
    <location>
        <begin position="503"/>
        <end position="605"/>
    </location>
</feature>
<organism evidence="2 3">
    <name type="scientific">Entomortierella parvispora</name>
    <dbReference type="NCBI Taxonomy" id="205924"/>
    <lineage>
        <taxon>Eukaryota</taxon>
        <taxon>Fungi</taxon>
        <taxon>Fungi incertae sedis</taxon>
        <taxon>Mucoromycota</taxon>
        <taxon>Mortierellomycotina</taxon>
        <taxon>Mortierellomycetes</taxon>
        <taxon>Mortierellales</taxon>
        <taxon>Mortierellaceae</taxon>
        <taxon>Entomortierella</taxon>
    </lineage>
</organism>
<feature type="compositionally biased region" description="Low complexity" evidence="1">
    <location>
        <begin position="1117"/>
        <end position="1138"/>
    </location>
</feature>
<feature type="compositionally biased region" description="Basic and acidic residues" evidence="1">
    <location>
        <begin position="228"/>
        <end position="240"/>
    </location>
</feature>
<feature type="compositionally biased region" description="Basic and acidic residues" evidence="1">
    <location>
        <begin position="1231"/>
        <end position="1240"/>
    </location>
</feature>
<feature type="region of interest" description="Disordered" evidence="1">
    <location>
        <begin position="1178"/>
        <end position="1245"/>
    </location>
</feature>
<evidence type="ECO:0000256" key="1">
    <source>
        <dbReference type="SAM" id="MobiDB-lite"/>
    </source>
</evidence>
<evidence type="ECO:0000313" key="3">
    <source>
        <dbReference type="Proteomes" id="UP000827284"/>
    </source>
</evidence>
<feature type="compositionally biased region" description="Low complexity" evidence="1">
    <location>
        <begin position="1202"/>
        <end position="1219"/>
    </location>
</feature>
<feature type="compositionally biased region" description="Acidic residues" evidence="1">
    <location>
        <begin position="990"/>
        <end position="1004"/>
    </location>
</feature>
<feature type="region of interest" description="Disordered" evidence="1">
    <location>
        <begin position="1083"/>
        <end position="1141"/>
    </location>
</feature>
<keyword evidence="3" id="KW-1185">Reference proteome</keyword>
<dbReference type="EMBL" id="BQFW01000009">
    <property type="protein sequence ID" value="GJJ74794.1"/>
    <property type="molecule type" value="Genomic_DNA"/>
</dbReference>
<feature type="region of interest" description="Disordered" evidence="1">
    <location>
        <begin position="65"/>
        <end position="160"/>
    </location>
</feature>
<sequence>MTAPFSNSINIDDTSTTQPSINGQAGHTHELAKPQQVSVLPTAAERTSQAPSIMSKASVLFPRIQQDKEQSSSAGFRPTISALGPSQSMNGTSSSLPNGAASSSISPTATATVAAAANGSADTPKKTRKVVRSADPQSLKRSSGDAGADDKTVRKKRAANPLAMLSPETFSKTLAEAGSSIGMIHERLLGASAVKGRVRNILPLTPKLSTNATLATEPTLSGGGGGGDDQKRFQWPKKTDQPATSDSAGHSPSNATSLPLLPTEGLPGSLNDLMIFLDRFQHKWQDERLELVLYGLTDLDRIQLLLQVTTSPYGHVSTIRDYLQSRCEPRVMDAREALRPTLKTVLNHLACAQKSRTSNAVRILLATTAMLMETITLEVDQVPTSGLYMINETYFRPDEDWPELGQRIHSSIISLKYLAGLWEDVLRRAEDCSYILDLTLAEYESISEALEALREAWEVEGRVDLEEVGSMETKVDRVLRILGRKTRLLKAALRKSHGARTDTFSATSTLARATATSTPGTPATSPPGTTGASTPRATATSTPKATATSTPKATATSTPRATASSTPTATATSTPRATVISMPGVSATSTLGGTATSTPGATAPASQPPKDDTIARPPHSLANLPKIAPKATAASKPKSLSQTAGTTIVSASSPQTTSQSATDGNEGPSPMDGLVLSTPQQPKRQPDLKHVTAAATIPNRASSDNASTWLALQQAKAIEILLRTRAPASASASSSSSSTTPALASAPAPAPAPASVPAPTLAPVPAPAPASPTHSRASSVSKQAASPTPSTSAAAAAPINGTAQSSPASRRSTPIGSSRKVVPTLASLSPVRSSFSPSSSASPILHGSSGSSSSSNTRATPGVVYSMFPPYGRVTVGPPVVAPEKAEYREATAMSILTAPTQLVDNTPKELALHLADTNALPSISRRLSTPAQIAPIEIDDAQEVEATIVDDDTSMANATGLEANGQSDSLYQDTHMAEADELSEHHGDDEGEDGEDSLYEPEEGHDSANMITKESDSIRGTETSAGRTQPHEVKEIAGSAASGTHLRVNSNISSESFYDATQAFTGSEDEEDQLVDEDYNVDIDNNHQDDHRDSGLSHKTEGLFGKAQSPVRHESQTASGVQSSRSSSAHSSATRQTKITAHMLRRINIAAAEAVKKEEEAKMRALLERPSWIAADDNDDRETTIRASTGGLSSSATQTGSRATTPARSTTPSSSSSRLSMGPRKSTPTPKEKPAKPEHAPLPIKAALTPEEEALAIERAQSAKEGKIYKMDVKNARVGAVIIPAHLYVAPKTLLTPKYTPEELEALAAKVSLGADVSSSGSGRRSTRRSGASEEPLLDLDMAQSIKKLKMKKETAQRIEKEGSAVSTSSSTSKSTI</sequence>
<feature type="compositionally biased region" description="Low complexity" evidence="1">
    <location>
        <begin position="730"/>
        <end position="747"/>
    </location>
</feature>
<feature type="region of interest" description="Disordered" evidence="1">
    <location>
        <begin position="1314"/>
        <end position="1378"/>
    </location>
</feature>
<accession>A0A9P3HDP1</accession>
<evidence type="ECO:0000313" key="2">
    <source>
        <dbReference type="EMBL" id="GJJ74794.1"/>
    </source>
</evidence>
<feature type="compositionally biased region" description="Low complexity" evidence="1">
    <location>
        <begin position="827"/>
        <end position="855"/>
    </location>
</feature>
<feature type="region of interest" description="Disordered" evidence="1">
    <location>
        <begin position="730"/>
        <end position="858"/>
    </location>
</feature>
<feature type="region of interest" description="Disordered" evidence="1">
    <location>
        <begin position="500"/>
        <end position="690"/>
    </location>
</feature>
<proteinExistence type="predicted"/>
<feature type="compositionally biased region" description="Low complexity" evidence="1">
    <location>
        <begin position="93"/>
        <end position="122"/>
    </location>
</feature>
<reference evidence="2" key="2">
    <citation type="journal article" date="2022" name="Microbiol. Resour. Announc.">
        <title>Whole-Genome Sequence of Entomortierella parvispora E1425, a Mucoromycotan Fungus Associated with Burkholderiaceae-Related Endosymbiotic Bacteria.</title>
        <authorList>
            <person name="Herlambang A."/>
            <person name="Guo Y."/>
            <person name="Takashima Y."/>
            <person name="Narisawa K."/>
            <person name="Ohta H."/>
            <person name="Nishizawa T."/>
        </authorList>
    </citation>
    <scope>NUCLEOTIDE SEQUENCE</scope>
    <source>
        <strain evidence="2">E1425</strain>
    </source>
</reference>
<feature type="compositionally biased region" description="Polar residues" evidence="1">
    <location>
        <begin position="801"/>
        <end position="816"/>
    </location>
</feature>
<dbReference type="Proteomes" id="UP000827284">
    <property type="component" value="Unassembled WGS sequence"/>
</dbReference>
<feature type="compositionally biased region" description="Low complexity" evidence="1">
    <location>
        <begin position="625"/>
        <end position="641"/>
    </location>
</feature>
<feature type="compositionally biased region" description="Low complexity" evidence="1">
    <location>
        <begin position="771"/>
        <end position="798"/>
    </location>
</feature>
<feature type="compositionally biased region" description="Polar residues" evidence="1">
    <location>
        <begin position="1"/>
        <end position="25"/>
    </location>
</feature>
<feature type="compositionally biased region" description="Low complexity" evidence="1">
    <location>
        <begin position="650"/>
        <end position="662"/>
    </location>
</feature>
<name>A0A9P3HDP1_9FUNG</name>